<feature type="transmembrane region" description="Helical" evidence="5">
    <location>
        <begin position="51"/>
        <end position="72"/>
    </location>
</feature>
<evidence type="ECO:0000259" key="6">
    <source>
        <dbReference type="Pfam" id="PF01957"/>
    </source>
</evidence>
<evidence type="ECO:0000313" key="7">
    <source>
        <dbReference type="EMBL" id="EAU42161.1"/>
    </source>
</evidence>
<evidence type="ECO:0000256" key="1">
    <source>
        <dbReference type="ARBA" id="ARBA00004141"/>
    </source>
</evidence>
<dbReference type="PANTHER" id="PTHR33507:SF3">
    <property type="entry name" value="INNER MEMBRANE PROTEIN YBBJ"/>
    <property type="match status" value="1"/>
</dbReference>
<accession>Q0G2M0</accession>
<evidence type="ECO:0000256" key="4">
    <source>
        <dbReference type="ARBA" id="ARBA00023136"/>
    </source>
</evidence>
<dbReference type="EMBL" id="AATP01000002">
    <property type="protein sequence ID" value="EAU42161.1"/>
    <property type="molecule type" value="Genomic_DNA"/>
</dbReference>
<dbReference type="InterPro" id="IPR012340">
    <property type="entry name" value="NA-bd_OB-fold"/>
</dbReference>
<dbReference type="eggNOG" id="COG1585">
    <property type="taxonomic scope" value="Bacteria"/>
</dbReference>
<dbReference type="HOGENOM" id="CLU_116732_4_3_5"/>
<gene>
    <name evidence="7" type="ORF">FP2506_17049</name>
</gene>
<keyword evidence="8" id="KW-1185">Reference proteome</keyword>
<dbReference type="RefSeq" id="WP_007068529.1">
    <property type="nucleotide sequence ID" value="NZ_DS022272.1"/>
</dbReference>
<dbReference type="InterPro" id="IPR002810">
    <property type="entry name" value="NfeD-like_C"/>
</dbReference>
<dbReference type="STRING" id="217511.GCA_001463845_03166"/>
<proteinExistence type="predicted"/>
<evidence type="ECO:0000256" key="3">
    <source>
        <dbReference type="ARBA" id="ARBA00022989"/>
    </source>
</evidence>
<reference evidence="7 8" key="1">
    <citation type="journal article" date="2010" name="J. Bacteriol.">
        <title>Genome sequence of Fulvimarina pelagi HTCC2506T, a Mn(II)-oxidizing alphaproteobacterium possessing an aerobic anoxygenic photosynthetic gene cluster and Xanthorhodopsin.</title>
        <authorList>
            <person name="Kang I."/>
            <person name="Oh H.M."/>
            <person name="Lim S.I."/>
            <person name="Ferriera S."/>
            <person name="Giovannoni S.J."/>
            <person name="Cho J.C."/>
        </authorList>
    </citation>
    <scope>NUCLEOTIDE SEQUENCE [LARGE SCALE GENOMIC DNA]</scope>
    <source>
        <strain evidence="7 8">HTCC2506</strain>
    </source>
</reference>
<organism evidence="7 8">
    <name type="scientific">Fulvimarina pelagi HTCC2506</name>
    <dbReference type="NCBI Taxonomy" id="314231"/>
    <lineage>
        <taxon>Bacteria</taxon>
        <taxon>Pseudomonadati</taxon>
        <taxon>Pseudomonadota</taxon>
        <taxon>Alphaproteobacteria</taxon>
        <taxon>Hyphomicrobiales</taxon>
        <taxon>Aurantimonadaceae</taxon>
        <taxon>Fulvimarina</taxon>
    </lineage>
</organism>
<feature type="transmembrane region" description="Helical" evidence="5">
    <location>
        <begin position="12"/>
        <end position="39"/>
    </location>
</feature>
<dbReference type="Pfam" id="PF01957">
    <property type="entry name" value="NfeD"/>
    <property type="match status" value="1"/>
</dbReference>
<dbReference type="InterPro" id="IPR052165">
    <property type="entry name" value="Membrane_assoc_protease"/>
</dbReference>
<dbReference type="GO" id="GO:0005886">
    <property type="term" value="C:plasma membrane"/>
    <property type="evidence" value="ECO:0007669"/>
    <property type="project" value="TreeGrafter"/>
</dbReference>
<name>Q0G2M0_9HYPH</name>
<dbReference type="Gene3D" id="2.40.50.140">
    <property type="entry name" value="Nucleic acid-binding proteins"/>
    <property type="match status" value="1"/>
</dbReference>
<evidence type="ECO:0000256" key="2">
    <source>
        <dbReference type="ARBA" id="ARBA00022692"/>
    </source>
</evidence>
<dbReference type="AlphaFoldDB" id="Q0G2M0"/>
<comment type="subcellular location">
    <subcellularLocation>
        <location evidence="1">Membrane</location>
        <topology evidence="1">Multi-pass membrane protein</topology>
    </subcellularLocation>
</comment>
<evidence type="ECO:0000256" key="5">
    <source>
        <dbReference type="SAM" id="Phobius"/>
    </source>
</evidence>
<keyword evidence="2 5" id="KW-0812">Transmembrane</keyword>
<evidence type="ECO:0000313" key="8">
    <source>
        <dbReference type="Proteomes" id="UP000004310"/>
    </source>
</evidence>
<keyword evidence="4 5" id="KW-0472">Membrane</keyword>
<comment type="caution">
    <text evidence="7">The sequence shown here is derived from an EMBL/GenBank/DDBJ whole genome shotgun (WGS) entry which is preliminary data.</text>
</comment>
<sequence>MPGSFEPEHWWWIAGFLLLALELASPGVYLLFFGLAALVVGTNAFFLPDSLFGISQQLIAFATVSAAAIYLGGRWYRSSRGKGDEMPDNPARRLVGRETVLTEAITSGRGRAKIGDSWWTVEGPDLPEGTRVRIHAVSANILSVEPVEVVRPPDAM</sequence>
<protein>
    <recommendedName>
        <fullName evidence="6">NfeD-like C-terminal domain-containing protein</fullName>
    </recommendedName>
</protein>
<dbReference type="Proteomes" id="UP000004310">
    <property type="component" value="Unassembled WGS sequence"/>
</dbReference>
<feature type="domain" description="NfeD-like C-terminal" evidence="6">
    <location>
        <begin position="92"/>
        <end position="146"/>
    </location>
</feature>
<keyword evidence="3 5" id="KW-1133">Transmembrane helix</keyword>
<dbReference type="PANTHER" id="PTHR33507">
    <property type="entry name" value="INNER MEMBRANE PROTEIN YBBJ"/>
    <property type="match status" value="1"/>
</dbReference>